<accession>A0ABV6XWG2</accession>
<reference evidence="2 3" key="1">
    <citation type="submission" date="2024-06" db="EMBL/GenBank/DDBJ databases">
        <authorList>
            <person name="Lee S.D."/>
        </authorList>
    </citation>
    <scope>NUCLEOTIDE SEQUENCE [LARGE SCALE GENOMIC DNA]</scope>
    <source>
        <strain evidence="2 3">N1-10</strain>
    </source>
</reference>
<dbReference type="Proteomes" id="UP001592581">
    <property type="component" value="Unassembled WGS sequence"/>
</dbReference>
<dbReference type="Pfam" id="PF13561">
    <property type="entry name" value="adh_short_C2"/>
    <property type="match status" value="1"/>
</dbReference>
<dbReference type="EMBL" id="JBEUKS010000013">
    <property type="protein sequence ID" value="MFC1442596.1"/>
    <property type="molecule type" value="Genomic_DNA"/>
</dbReference>
<gene>
    <name evidence="2" type="ORF">ABUW04_30525</name>
</gene>
<keyword evidence="3" id="KW-1185">Reference proteome</keyword>
<comment type="caution">
    <text evidence="2">The sequence shown here is derived from an EMBL/GenBank/DDBJ whole genome shotgun (WGS) entry which is preliminary data.</text>
</comment>
<comment type="similarity">
    <text evidence="1">Belongs to the short-chain dehydrogenases/reductases (SDR) family.</text>
</comment>
<name>A0ABV6XWG2_9ACTN</name>
<dbReference type="PRINTS" id="PR00081">
    <property type="entry name" value="GDHRDH"/>
</dbReference>
<dbReference type="InterPro" id="IPR002347">
    <property type="entry name" value="SDR_fam"/>
</dbReference>
<proteinExistence type="inferred from homology"/>
<dbReference type="SUPFAM" id="SSF51735">
    <property type="entry name" value="NAD(P)-binding Rossmann-fold domains"/>
    <property type="match status" value="1"/>
</dbReference>
<organism evidence="2 3">
    <name type="scientific">Streptacidiphilus jeojiensis</name>
    <dbReference type="NCBI Taxonomy" id="3229225"/>
    <lineage>
        <taxon>Bacteria</taxon>
        <taxon>Bacillati</taxon>
        <taxon>Actinomycetota</taxon>
        <taxon>Actinomycetes</taxon>
        <taxon>Kitasatosporales</taxon>
        <taxon>Streptomycetaceae</taxon>
        <taxon>Streptacidiphilus</taxon>
    </lineage>
</organism>
<dbReference type="Gene3D" id="3.40.50.720">
    <property type="entry name" value="NAD(P)-binding Rossmann-like Domain"/>
    <property type="match status" value="1"/>
</dbReference>
<sequence length="267" mass="26931">MDLQLAGKRAVVTGASRGIGFAVARALAAEGADVVLAARGKDALDQAVERLASAGGGRVLPVVTDTTDDASVRELVRRTQQAFGGVDILVNAAATPASAAGAPPALADLEDEGLRREVETKVLGYLRCARAAAPLMVAQGWGRIVNVSGLNARQAGNLVGSVRNVAVAAMTKNLADELGPHGVNVTVVHPGTTITEASPAKFAAMAAAAGVEQAEIVRRLESSVSIGRLVTAAEVADTVAFLCSPLSVAINGDAIAVGGGTRGAIHY</sequence>
<evidence type="ECO:0000313" key="2">
    <source>
        <dbReference type="EMBL" id="MFC1442596.1"/>
    </source>
</evidence>
<dbReference type="PANTHER" id="PTHR42879:SF6">
    <property type="entry name" value="NADPH-DEPENDENT REDUCTASE BACG"/>
    <property type="match status" value="1"/>
</dbReference>
<dbReference type="RefSeq" id="WP_380567687.1">
    <property type="nucleotide sequence ID" value="NZ_JBEUKS010000013.1"/>
</dbReference>
<protein>
    <submittedName>
        <fullName evidence="2">SDR family oxidoreductase</fullName>
    </submittedName>
</protein>
<dbReference type="InterPro" id="IPR036291">
    <property type="entry name" value="NAD(P)-bd_dom_sf"/>
</dbReference>
<dbReference type="InterPro" id="IPR050259">
    <property type="entry name" value="SDR"/>
</dbReference>
<evidence type="ECO:0000313" key="3">
    <source>
        <dbReference type="Proteomes" id="UP001592581"/>
    </source>
</evidence>
<dbReference type="PANTHER" id="PTHR42879">
    <property type="entry name" value="3-OXOACYL-(ACYL-CARRIER-PROTEIN) REDUCTASE"/>
    <property type="match status" value="1"/>
</dbReference>
<evidence type="ECO:0000256" key="1">
    <source>
        <dbReference type="ARBA" id="ARBA00006484"/>
    </source>
</evidence>